<dbReference type="InterPro" id="IPR009057">
    <property type="entry name" value="Homeodomain-like_sf"/>
</dbReference>
<dbReference type="GO" id="GO:0003677">
    <property type="term" value="F:DNA binding"/>
    <property type="evidence" value="ECO:0007669"/>
    <property type="project" value="UniProtKB-UniRule"/>
</dbReference>
<dbReference type="OrthoDB" id="6110130at2759"/>
<dbReference type="InterPro" id="IPR013087">
    <property type="entry name" value="Znf_C2H2_type"/>
</dbReference>
<dbReference type="InterPro" id="IPR001356">
    <property type="entry name" value="HD"/>
</dbReference>
<evidence type="ECO:0000313" key="14">
    <source>
        <dbReference type="Proteomes" id="UP000580250"/>
    </source>
</evidence>
<feature type="DNA-binding region" description="Homeobox" evidence="9">
    <location>
        <begin position="91"/>
        <end position="150"/>
    </location>
</feature>
<dbReference type="Gene3D" id="1.10.10.60">
    <property type="entry name" value="Homeodomain-like"/>
    <property type="match status" value="1"/>
</dbReference>
<comment type="caution">
    <text evidence="13">The sequence shown here is derived from an EMBL/GenBank/DDBJ whole genome shotgun (WGS) entry which is preliminary data.</text>
</comment>
<dbReference type="Gene3D" id="3.30.160.60">
    <property type="entry name" value="Classic Zinc Finger"/>
    <property type="match status" value="1"/>
</dbReference>
<comment type="subcellular location">
    <subcellularLocation>
        <location evidence="1 9 10">Nucleus</location>
    </subcellularLocation>
</comment>
<dbReference type="GO" id="GO:0048665">
    <property type="term" value="P:neuron fate specification"/>
    <property type="evidence" value="ECO:0007669"/>
    <property type="project" value="InterPro"/>
</dbReference>
<dbReference type="InterPro" id="IPR047169">
    <property type="entry name" value="ISL1/2-like"/>
</dbReference>
<reference evidence="13 14" key="1">
    <citation type="submission" date="2020-08" db="EMBL/GenBank/DDBJ databases">
        <authorList>
            <person name="Koutsovoulos G."/>
            <person name="Danchin GJ E."/>
        </authorList>
    </citation>
    <scope>NUCLEOTIDE SEQUENCE [LARGE SCALE GENOMIC DNA]</scope>
</reference>
<dbReference type="FunFam" id="1.10.10.60:FF:000041">
    <property type="entry name" value="insulin gene enhancer protein ISL-1"/>
    <property type="match status" value="1"/>
</dbReference>
<dbReference type="SMART" id="SM00389">
    <property type="entry name" value="HOX"/>
    <property type="match status" value="1"/>
</dbReference>
<dbReference type="GO" id="GO:0046872">
    <property type="term" value="F:metal ion binding"/>
    <property type="evidence" value="ECO:0007669"/>
    <property type="project" value="UniProtKB-KW"/>
</dbReference>
<evidence type="ECO:0000313" key="13">
    <source>
        <dbReference type="EMBL" id="CAD2205003.1"/>
    </source>
</evidence>
<gene>
    <name evidence="13" type="ORF">MENT_LOCUS58781</name>
</gene>
<dbReference type="Proteomes" id="UP000580250">
    <property type="component" value="Unassembled WGS sequence"/>
</dbReference>
<sequence>MAEEDSSDSDWILVGKEENDLINLQTNFNNLQIKFIEEKEKNLNLEKKNFFLENELKKIQKINCKHELEEIKRNIQKLIENFQQSDSKNDTQRIRTVLNESQLRLLKHFYSTNQRPDTLIKEQLIEQTGLSARVIRIWFQNKRIKDKKRQIEQQEKIESMEKKTNTGTFDLSLEAPADTARKLTLICELCDYTCTDLDNYRIHLQSVHNQLKGKTATDMERGAPVACGRCRESFWTNEGLERHLLMSHHLVTNDLLKKAQNKNDGCCCKLCGKTYSFNILQHMNIEHNIKLCPAETMYCCDVCSFKCSSYKKLLTHISEQHPKTR</sequence>
<dbReference type="PROSITE" id="PS50071">
    <property type="entry name" value="HOMEOBOX_2"/>
    <property type="match status" value="1"/>
</dbReference>
<dbReference type="AlphaFoldDB" id="A0A6V7Y050"/>
<evidence type="ECO:0000256" key="4">
    <source>
        <dbReference type="ARBA" id="ARBA00022833"/>
    </source>
</evidence>
<evidence type="ECO:0000259" key="12">
    <source>
        <dbReference type="PROSITE" id="PS50071"/>
    </source>
</evidence>
<dbReference type="EMBL" id="CAJEWN010002718">
    <property type="protein sequence ID" value="CAD2205003.1"/>
    <property type="molecule type" value="Genomic_DNA"/>
</dbReference>
<dbReference type="SUPFAM" id="SSF46689">
    <property type="entry name" value="Homeodomain-like"/>
    <property type="match status" value="1"/>
</dbReference>
<dbReference type="GO" id="GO:0007409">
    <property type="term" value="P:axonogenesis"/>
    <property type="evidence" value="ECO:0007669"/>
    <property type="project" value="TreeGrafter"/>
</dbReference>
<protein>
    <recommendedName>
        <fullName evidence="12">Homeobox domain-containing protein</fullName>
    </recommendedName>
</protein>
<dbReference type="GO" id="GO:0045944">
    <property type="term" value="P:positive regulation of transcription by RNA polymerase II"/>
    <property type="evidence" value="ECO:0007669"/>
    <property type="project" value="InterPro"/>
</dbReference>
<keyword evidence="8 9" id="KW-0539">Nucleus</keyword>
<dbReference type="PROSITE" id="PS00028">
    <property type="entry name" value="ZINC_FINGER_C2H2_1"/>
    <property type="match status" value="2"/>
</dbReference>
<keyword evidence="5" id="KW-0440">LIM domain</keyword>
<evidence type="ECO:0000256" key="10">
    <source>
        <dbReference type="RuleBase" id="RU000682"/>
    </source>
</evidence>
<evidence type="ECO:0000256" key="1">
    <source>
        <dbReference type="ARBA" id="ARBA00004123"/>
    </source>
</evidence>
<keyword evidence="4" id="KW-0862">Zinc</keyword>
<feature type="domain" description="Homeobox" evidence="12">
    <location>
        <begin position="89"/>
        <end position="149"/>
    </location>
</feature>
<dbReference type="Pfam" id="PF00046">
    <property type="entry name" value="Homeodomain"/>
    <property type="match status" value="1"/>
</dbReference>
<organism evidence="13 14">
    <name type="scientific">Meloidogyne enterolobii</name>
    <name type="common">Root-knot nematode worm</name>
    <name type="synonym">Meloidogyne mayaguensis</name>
    <dbReference type="NCBI Taxonomy" id="390850"/>
    <lineage>
        <taxon>Eukaryota</taxon>
        <taxon>Metazoa</taxon>
        <taxon>Ecdysozoa</taxon>
        <taxon>Nematoda</taxon>
        <taxon>Chromadorea</taxon>
        <taxon>Rhabditida</taxon>
        <taxon>Tylenchina</taxon>
        <taxon>Tylenchomorpha</taxon>
        <taxon>Tylenchoidea</taxon>
        <taxon>Meloidogynidae</taxon>
        <taxon>Meloidogyninae</taxon>
        <taxon>Meloidogyne</taxon>
    </lineage>
</organism>
<dbReference type="GO" id="GO:0005634">
    <property type="term" value="C:nucleus"/>
    <property type="evidence" value="ECO:0007669"/>
    <property type="project" value="UniProtKB-SubCell"/>
</dbReference>
<dbReference type="PANTHER" id="PTHR24204">
    <property type="entry name" value="INSULIN GENE ENHANCER PROTEIN"/>
    <property type="match status" value="1"/>
</dbReference>
<evidence type="ECO:0000256" key="7">
    <source>
        <dbReference type="ARBA" id="ARBA00023155"/>
    </source>
</evidence>
<keyword evidence="7 9" id="KW-0371">Homeobox</keyword>
<evidence type="ECO:0000256" key="9">
    <source>
        <dbReference type="PROSITE-ProRule" id="PRU00108"/>
    </source>
</evidence>
<dbReference type="CDD" id="cd00086">
    <property type="entry name" value="homeodomain"/>
    <property type="match status" value="1"/>
</dbReference>
<keyword evidence="11" id="KW-0175">Coiled coil</keyword>
<proteinExistence type="predicted"/>
<evidence type="ECO:0000256" key="2">
    <source>
        <dbReference type="ARBA" id="ARBA00022723"/>
    </source>
</evidence>
<dbReference type="GO" id="GO:0000981">
    <property type="term" value="F:DNA-binding transcription factor activity, RNA polymerase II-specific"/>
    <property type="evidence" value="ECO:0007669"/>
    <property type="project" value="InterPro"/>
</dbReference>
<evidence type="ECO:0000256" key="6">
    <source>
        <dbReference type="ARBA" id="ARBA00023125"/>
    </source>
</evidence>
<evidence type="ECO:0000256" key="3">
    <source>
        <dbReference type="ARBA" id="ARBA00022737"/>
    </source>
</evidence>
<evidence type="ECO:0000256" key="5">
    <source>
        <dbReference type="ARBA" id="ARBA00023038"/>
    </source>
</evidence>
<evidence type="ECO:0000256" key="8">
    <source>
        <dbReference type="ARBA" id="ARBA00023242"/>
    </source>
</evidence>
<name>A0A6V7Y050_MELEN</name>
<evidence type="ECO:0000256" key="11">
    <source>
        <dbReference type="SAM" id="Coils"/>
    </source>
</evidence>
<accession>A0A6V7Y050</accession>
<keyword evidence="6 9" id="KW-0238">DNA-binding</keyword>
<keyword evidence="3" id="KW-0677">Repeat</keyword>
<feature type="coiled-coil region" evidence="11">
    <location>
        <begin position="14"/>
        <end position="88"/>
    </location>
</feature>
<dbReference type="SMART" id="SM00355">
    <property type="entry name" value="ZnF_C2H2"/>
    <property type="match status" value="4"/>
</dbReference>
<dbReference type="PANTHER" id="PTHR24204:SF8">
    <property type="entry name" value="TAILUP, ISOFORM A"/>
    <property type="match status" value="1"/>
</dbReference>
<keyword evidence="2" id="KW-0479">Metal-binding</keyword>